<dbReference type="RefSeq" id="WP_163802525.1">
    <property type="nucleotide sequence ID" value="NZ_AP022620.1"/>
</dbReference>
<reference evidence="3 4" key="1">
    <citation type="journal article" date="2019" name="Emerg. Microbes Infect.">
        <title>Comprehensive subspecies identification of 175 nontuberculous mycobacteria species based on 7547 genomic profiles.</title>
        <authorList>
            <person name="Matsumoto Y."/>
            <person name="Kinjo T."/>
            <person name="Motooka D."/>
            <person name="Nabeya D."/>
            <person name="Jung N."/>
            <person name="Uechi K."/>
            <person name="Horii T."/>
            <person name="Iida T."/>
            <person name="Fujita J."/>
            <person name="Nakamura S."/>
        </authorList>
    </citation>
    <scope>NUCLEOTIDE SEQUENCE [LARGE SCALE GENOMIC DNA]</scope>
    <source>
        <strain evidence="3 4">JCM 30275</strain>
    </source>
</reference>
<proteinExistence type="predicted"/>
<dbReference type="InterPro" id="IPR006311">
    <property type="entry name" value="TAT_signal"/>
</dbReference>
<accession>A0A6N4W4D4</accession>
<dbReference type="PROSITE" id="PS51318">
    <property type="entry name" value="TAT"/>
    <property type="match status" value="1"/>
</dbReference>
<evidence type="ECO:0000313" key="4">
    <source>
        <dbReference type="Proteomes" id="UP000467249"/>
    </source>
</evidence>
<keyword evidence="4" id="KW-1185">Reference proteome</keyword>
<evidence type="ECO:0000256" key="2">
    <source>
        <dbReference type="SAM" id="SignalP"/>
    </source>
</evidence>
<dbReference type="Proteomes" id="UP000467249">
    <property type="component" value="Chromosome"/>
</dbReference>
<feature type="chain" id="PRO_5026741054" description="Dopamine receptor D4" evidence="2">
    <location>
        <begin position="31"/>
        <end position="151"/>
    </location>
</feature>
<organism evidence="3 4">
    <name type="scientific">Mycolicibacterium anyangense</name>
    <dbReference type="NCBI Taxonomy" id="1431246"/>
    <lineage>
        <taxon>Bacteria</taxon>
        <taxon>Bacillati</taxon>
        <taxon>Actinomycetota</taxon>
        <taxon>Actinomycetes</taxon>
        <taxon>Mycobacteriales</taxon>
        <taxon>Mycobacteriaceae</taxon>
        <taxon>Mycolicibacterium</taxon>
    </lineage>
</organism>
<feature type="signal peptide" evidence="2">
    <location>
        <begin position="1"/>
        <end position="30"/>
    </location>
</feature>
<feature type="compositionally biased region" description="Low complexity" evidence="1">
    <location>
        <begin position="126"/>
        <end position="151"/>
    </location>
</feature>
<evidence type="ECO:0000313" key="3">
    <source>
        <dbReference type="EMBL" id="BBZ74924.1"/>
    </source>
</evidence>
<evidence type="ECO:0008006" key="5">
    <source>
        <dbReference type="Google" id="ProtNLM"/>
    </source>
</evidence>
<sequence length="151" mass="14837">MTNTLARRACLGLAALGAGLALVGAPTAMAEPADVPAPAPTAPVTPADPGTAAPVPASTQLADGVPHLPSPDNLPPGTTDTPPQTRNLGYLREIWHAMQTQDVTMSDALLLLAQRPMSSTAAPGQSATPSGPVGSSAPAAATAAPEAPVSP</sequence>
<evidence type="ECO:0000256" key="1">
    <source>
        <dbReference type="SAM" id="MobiDB-lite"/>
    </source>
</evidence>
<protein>
    <recommendedName>
        <fullName evidence="5">Dopamine receptor D4</fullName>
    </recommendedName>
</protein>
<keyword evidence="2" id="KW-0732">Signal</keyword>
<name>A0A6N4W4D4_9MYCO</name>
<gene>
    <name evidence="3" type="ORF">MANY_02610</name>
</gene>
<dbReference type="EMBL" id="AP022620">
    <property type="protein sequence ID" value="BBZ74924.1"/>
    <property type="molecule type" value="Genomic_DNA"/>
</dbReference>
<feature type="compositionally biased region" description="Polar residues" evidence="1">
    <location>
        <begin position="76"/>
        <end position="86"/>
    </location>
</feature>
<dbReference type="AlphaFoldDB" id="A0A6N4W4D4"/>
<feature type="region of interest" description="Disordered" evidence="1">
    <location>
        <begin position="117"/>
        <end position="151"/>
    </location>
</feature>
<dbReference type="KEGG" id="many:MANY_02610"/>
<feature type="region of interest" description="Disordered" evidence="1">
    <location>
        <begin position="34"/>
        <end position="86"/>
    </location>
</feature>
<feature type="compositionally biased region" description="Low complexity" evidence="1">
    <location>
        <begin position="44"/>
        <end position="57"/>
    </location>
</feature>